<proteinExistence type="predicted"/>
<dbReference type="Proteomes" id="UP000676601">
    <property type="component" value="Unassembled WGS sequence"/>
</dbReference>
<keyword evidence="2" id="KW-1185">Reference proteome</keyword>
<evidence type="ECO:0000313" key="2">
    <source>
        <dbReference type="Proteomes" id="UP000676601"/>
    </source>
</evidence>
<accession>A0ABQ4LNB9</accession>
<comment type="caution">
    <text evidence="1">The sequence shown here is derived from an EMBL/GenBank/DDBJ whole genome shotgun (WGS) entry which is preliminary data.</text>
</comment>
<organism evidence="1 2">
    <name type="scientific">Paenibacillus cineris</name>
    <dbReference type="NCBI Taxonomy" id="237530"/>
    <lineage>
        <taxon>Bacteria</taxon>
        <taxon>Bacillati</taxon>
        <taxon>Bacillota</taxon>
        <taxon>Bacilli</taxon>
        <taxon>Bacillales</taxon>
        <taxon>Paenibacillaceae</taxon>
        <taxon>Paenibacillus</taxon>
    </lineage>
</organism>
<dbReference type="Gene3D" id="1.10.287.1080">
    <property type="entry name" value="MazG-like"/>
    <property type="match status" value="1"/>
</dbReference>
<reference evidence="1 2" key="1">
    <citation type="submission" date="2021-03" db="EMBL/GenBank/DDBJ databases">
        <title>Antimicrobial resistance genes in bacteria isolated from Japanese honey, and their potential for conferring macrolide and lincosamide resistance in the American foulbrood pathogen Paenibacillus larvae.</title>
        <authorList>
            <person name="Okamoto M."/>
            <person name="Kumagai M."/>
            <person name="Kanamori H."/>
            <person name="Takamatsu D."/>
        </authorList>
    </citation>
    <scope>NUCLEOTIDE SEQUENCE [LARGE SCALE GENOMIC DNA]</scope>
    <source>
        <strain evidence="1 2">J21TS7</strain>
    </source>
</reference>
<dbReference type="RefSeq" id="WP_212985993.1">
    <property type="nucleotide sequence ID" value="NZ_BORU01000005.1"/>
</dbReference>
<name>A0ABQ4LNB9_9BACL</name>
<dbReference type="EMBL" id="BORU01000005">
    <property type="protein sequence ID" value="GIO57977.1"/>
    <property type="molecule type" value="Genomic_DNA"/>
</dbReference>
<gene>
    <name evidence="1" type="ORF">J21TS7_62950</name>
</gene>
<sequence>MNKSINELVQEAHENAKAKGWWDEERTFGEIGALIHSEVSEALEDCRNGHEPAEVWYETKNYDGVIVRFEEQRYPDWKPCGIPSELADICIRVFDVCGWYGWGETLERWCGSAKPEAGCEVQEKSPFAENLNIIHGNLVDCFRSESWRPFKFAIVVQNVEKLARFYGIDLEQAIAEKMAYNTTRPIRHGGKKL</sequence>
<evidence type="ECO:0000313" key="1">
    <source>
        <dbReference type="EMBL" id="GIO57977.1"/>
    </source>
</evidence>
<protein>
    <submittedName>
        <fullName evidence="1">Uncharacterized protein</fullName>
    </submittedName>
</protein>
<dbReference type="CDD" id="cd11542">
    <property type="entry name" value="NTP-PPase_u5"/>
    <property type="match status" value="1"/>
</dbReference>